<feature type="transmembrane region" description="Helical" evidence="1">
    <location>
        <begin position="210"/>
        <end position="229"/>
    </location>
</feature>
<feature type="transmembrane region" description="Helical" evidence="1">
    <location>
        <begin position="146"/>
        <end position="165"/>
    </location>
</feature>
<evidence type="ECO:0000313" key="3">
    <source>
        <dbReference type="Proteomes" id="UP001199816"/>
    </source>
</evidence>
<keyword evidence="1" id="KW-0812">Transmembrane</keyword>
<accession>A0ABS8PU19</accession>
<proteinExistence type="predicted"/>
<feature type="transmembrane region" description="Helical" evidence="1">
    <location>
        <begin position="106"/>
        <end position="126"/>
    </location>
</feature>
<keyword evidence="1" id="KW-1133">Transmembrane helix</keyword>
<reference evidence="2 3" key="1">
    <citation type="submission" date="2021-11" db="EMBL/GenBank/DDBJ databases">
        <title>Genomic of Niabella pedocola.</title>
        <authorList>
            <person name="Wu T."/>
        </authorList>
    </citation>
    <scope>NUCLEOTIDE SEQUENCE [LARGE SCALE GENOMIC DNA]</scope>
    <source>
        <strain evidence="2 3">JCM 31011</strain>
    </source>
</reference>
<evidence type="ECO:0000256" key="1">
    <source>
        <dbReference type="SAM" id="Phobius"/>
    </source>
</evidence>
<feature type="transmembrane region" description="Helical" evidence="1">
    <location>
        <begin position="177"/>
        <end position="198"/>
    </location>
</feature>
<feature type="transmembrane region" description="Helical" evidence="1">
    <location>
        <begin position="311"/>
        <end position="333"/>
    </location>
</feature>
<dbReference type="EMBL" id="JAJNEC010000005">
    <property type="protein sequence ID" value="MCD2424360.1"/>
    <property type="molecule type" value="Genomic_DNA"/>
</dbReference>
<dbReference type="Proteomes" id="UP001199816">
    <property type="component" value="Unassembled WGS sequence"/>
</dbReference>
<feature type="transmembrane region" description="Helical" evidence="1">
    <location>
        <begin position="12"/>
        <end position="29"/>
    </location>
</feature>
<comment type="caution">
    <text evidence="2">The sequence shown here is derived from an EMBL/GenBank/DDBJ whole genome shotgun (WGS) entry which is preliminary data.</text>
</comment>
<organism evidence="2 3">
    <name type="scientific">Niabella pedocola</name>
    <dbReference type="NCBI Taxonomy" id="1752077"/>
    <lineage>
        <taxon>Bacteria</taxon>
        <taxon>Pseudomonadati</taxon>
        <taxon>Bacteroidota</taxon>
        <taxon>Chitinophagia</taxon>
        <taxon>Chitinophagales</taxon>
        <taxon>Chitinophagaceae</taxon>
        <taxon>Niabella</taxon>
    </lineage>
</organism>
<dbReference type="RefSeq" id="WP_231006018.1">
    <property type="nucleotide sequence ID" value="NZ_JAJNEC010000005.1"/>
</dbReference>
<feature type="transmembrane region" description="Helical" evidence="1">
    <location>
        <begin position="345"/>
        <end position="368"/>
    </location>
</feature>
<evidence type="ECO:0000313" key="2">
    <source>
        <dbReference type="EMBL" id="MCD2424360.1"/>
    </source>
</evidence>
<feature type="transmembrane region" description="Helical" evidence="1">
    <location>
        <begin position="235"/>
        <end position="256"/>
    </location>
</feature>
<feature type="transmembrane region" description="Helical" evidence="1">
    <location>
        <begin position="380"/>
        <end position="401"/>
    </location>
</feature>
<feature type="transmembrane region" description="Helical" evidence="1">
    <location>
        <begin position="80"/>
        <end position="100"/>
    </location>
</feature>
<feature type="transmembrane region" description="Helical" evidence="1">
    <location>
        <begin position="268"/>
        <end position="291"/>
    </location>
</feature>
<keyword evidence="3" id="KW-1185">Reference proteome</keyword>
<gene>
    <name evidence="2" type="ORF">LQ567_16390</name>
</gene>
<protein>
    <submittedName>
        <fullName evidence="2">Uncharacterized protein</fullName>
    </submittedName>
</protein>
<sequence length="412" mass="45738">MTTFTLKSWFRTGLVSLSLVVLYGALMRYKIAFALPLLQQKNLLHAHSHFAFTGWISHCLYCGLALLLAPYLPGNQQKKYRLLISLNMLFGIGMLLAFTLEGYKTVSIVFSTLSIFVAMAFAVCFIKDAGKLPPEHAAKPWAITGLLLNVFSSAGPFSLAYMMAGKNINTDFYLGSIYYYLHFQYNGWFFFGTMALAAPWLKQRVPSLNNYYKIFCSTIIPTLFLSLLWIKLPLWLYGITVAAAIAQLTAWVLLLIKGRPVIRQQFNSGPGTWVTIFFYTATLAITLKFILQAASAIPSLSQLVFGFRPVIIAYLHLVLLGAYSLFYIGFLFASGFLSITKTARCCALLFLSGVVLNELCLTVQGIAAFTYRPVPYINELLFAAALVLLIGIVLLTGTQLIKNSSGKMSNPV</sequence>
<name>A0ABS8PU19_9BACT</name>
<keyword evidence="1" id="KW-0472">Membrane</keyword>
<feature type="transmembrane region" description="Helical" evidence="1">
    <location>
        <begin position="49"/>
        <end position="68"/>
    </location>
</feature>